<keyword evidence="3" id="KW-1185">Reference proteome</keyword>
<feature type="transmembrane region" description="Helical" evidence="1">
    <location>
        <begin position="27"/>
        <end position="47"/>
    </location>
</feature>
<evidence type="ECO:0000256" key="1">
    <source>
        <dbReference type="SAM" id="Phobius"/>
    </source>
</evidence>
<dbReference type="EMBL" id="CM010722">
    <property type="protein sequence ID" value="RZC73801.1"/>
    <property type="molecule type" value="Genomic_DNA"/>
</dbReference>
<reference evidence="2 3" key="1">
    <citation type="journal article" date="2018" name="Science">
        <title>The opium poppy genome and morphinan production.</title>
        <authorList>
            <person name="Guo L."/>
            <person name="Winzer T."/>
            <person name="Yang X."/>
            <person name="Li Y."/>
            <person name="Ning Z."/>
            <person name="He Z."/>
            <person name="Teodor R."/>
            <person name="Lu Y."/>
            <person name="Bowser T.A."/>
            <person name="Graham I.A."/>
            <person name="Ye K."/>
        </authorList>
    </citation>
    <scope>NUCLEOTIDE SEQUENCE [LARGE SCALE GENOMIC DNA]</scope>
    <source>
        <strain evidence="3">cv. HN1</strain>
        <tissue evidence="2">Leaves</tissue>
    </source>
</reference>
<accession>A0A4Y7KNQ5</accession>
<keyword evidence="1" id="KW-0472">Membrane</keyword>
<evidence type="ECO:0000313" key="3">
    <source>
        <dbReference type="Proteomes" id="UP000316621"/>
    </source>
</evidence>
<proteinExistence type="predicted"/>
<organism evidence="2 3">
    <name type="scientific">Papaver somniferum</name>
    <name type="common">Opium poppy</name>
    <dbReference type="NCBI Taxonomy" id="3469"/>
    <lineage>
        <taxon>Eukaryota</taxon>
        <taxon>Viridiplantae</taxon>
        <taxon>Streptophyta</taxon>
        <taxon>Embryophyta</taxon>
        <taxon>Tracheophyta</taxon>
        <taxon>Spermatophyta</taxon>
        <taxon>Magnoliopsida</taxon>
        <taxon>Ranunculales</taxon>
        <taxon>Papaveraceae</taxon>
        <taxon>Papaveroideae</taxon>
        <taxon>Papaver</taxon>
    </lineage>
</organism>
<dbReference type="Gramene" id="RZC73801">
    <property type="protein sequence ID" value="RZC73801"/>
    <property type="gene ID" value="C5167_049282"/>
</dbReference>
<gene>
    <name evidence="2" type="ORF">C5167_049282</name>
</gene>
<protein>
    <submittedName>
        <fullName evidence="2">Uncharacterized protein</fullName>
    </submittedName>
</protein>
<evidence type="ECO:0000313" key="2">
    <source>
        <dbReference type="EMBL" id="RZC73801.1"/>
    </source>
</evidence>
<keyword evidence="1" id="KW-0812">Transmembrane</keyword>
<name>A0A4Y7KNQ5_PAPSO</name>
<dbReference type="Proteomes" id="UP000316621">
    <property type="component" value="Chromosome 8"/>
</dbReference>
<dbReference type="AlphaFoldDB" id="A0A4Y7KNQ5"/>
<sequence>MNSSITCFFSWCIQDHHSRAILSRRSAIFILSTILFVLAILEANIHFMGRTHSLALLGDTGTFPWVLRIT</sequence>
<keyword evidence="1" id="KW-1133">Transmembrane helix</keyword>